<dbReference type="AlphaFoldDB" id="A0A2Z6GBK3"/>
<dbReference type="RefSeq" id="WP_062627096.1">
    <property type="nucleotide sequence ID" value="NZ_AP018738.1"/>
</dbReference>
<sequence length="241" mass="24975">MSLTFGSGFLYGINAAANSTPIKLGKLQDVSFDFSFTLKELRGQSQFPLDVRRGSGKLTGKAKFAELNGRALNDLFFSGTSATGLLLSAVNEVGTVTTATVTVANAATFDTDLGVVYGATGLPLTKVASAPAAGQYSVSVTGVYTFNTADNTKQVLIDYLYNATTGGSKITLGNALMGNTPTFMGVFSAQVGGKTNTLKLNSCTSSKLALATKLEDYAIPEMDFEAMADATGSLGIFSVAD</sequence>
<gene>
    <name evidence="1" type="ORF">OYT1_ch1270</name>
</gene>
<dbReference type="STRING" id="1188319.OYT1_01930"/>
<reference evidence="1 2" key="1">
    <citation type="submission" date="2018-06" db="EMBL/GenBank/DDBJ databases">
        <title>OYT1 Genome Sequencing.</title>
        <authorList>
            <person name="Kato S."/>
            <person name="Itoh T."/>
            <person name="Ohkuma M."/>
        </authorList>
    </citation>
    <scope>NUCLEOTIDE SEQUENCE [LARGE SCALE GENOMIC DNA]</scope>
    <source>
        <strain evidence="1 2">OYT1</strain>
    </source>
</reference>
<accession>A0A2Z6GBK3</accession>
<dbReference type="KEGG" id="fam:OYT1_ch1270"/>
<evidence type="ECO:0000313" key="2">
    <source>
        <dbReference type="Proteomes" id="UP000033070"/>
    </source>
</evidence>
<name>A0A2Z6GBK3_9PROT</name>
<dbReference type="Proteomes" id="UP000033070">
    <property type="component" value="Chromosome"/>
</dbReference>
<evidence type="ECO:0000313" key="1">
    <source>
        <dbReference type="EMBL" id="BBE50827.1"/>
    </source>
</evidence>
<protein>
    <submittedName>
        <fullName evidence="1">Uncharacterized protein</fullName>
    </submittedName>
</protein>
<dbReference type="OrthoDB" id="6816093at2"/>
<dbReference type="EMBL" id="AP018738">
    <property type="protein sequence ID" value="BBE50827.1"/>
    <property type="molecule type" value="Genomic_DNA"/>
</dbReference>
<proteinExistence type="predicted"/>
<keyword evidence="2" id="KW-1185">Reference proteome</keyword>
<organism evidence="1 2">
    <name type="scientific">Ferriphaselus amnicola</name>
    <dbReference type="NCBI Taxonomy" id="1188319"/>
    <lineage>
        <taxon>Bacteria</taxon>
        <taxon>Pseudomonadati</taxon>
        <taxon>Pseudomonadota</taxon>
        <taxon>Betaproteobacteria</taxon>
        <taxon>Nitrosomonadales</taxon>
        <taxon>Gallionellaceae</taxon>
        <taxon>Ferriphaselus</taxon>
    </lineage>
</organism>